<feature type="transmembrane region" description="Helical" evidence="8">
    <location>
        <begin position="245"/>
        <end position="262"/>
    </location>
</feature>
<dbReference type="InterPro" id="IPR001463">
    <property type="entry name" value="Na/Ala_symport"/>
</dbReference>
<accession>A0A1G9PCC6</accession>
<feature type="transmembrane region" description="Helical" evidence="8">
    <location>
        <begin position="452"/>
        <end position="470"/>
    </location>
</feature>
<feature type="chain" id="PRO_5011626963" evidence="10">
    <location>
        <begin position="33"/>
        <end position="535"/>
    </location>
</feature>
<keyword evidence="7 8" id="KW-0472">Membrane</keyword>
<protein>
    <submittedName>
        <fullName evidence="11">Alanine or glycine:cation symporter, AGCS family</fullName>
    </submittedName>
</protein>
<dbReference type="GO" id="GO:0005283">
    <property type="term" value="F:amino acid:sodium symporter activity"/>
    <property type="evidence" value="ECO:0007669"/>
    <property type="project" value="InterPro"/>
</dbReference>
<feature type="transmembrane region" description="Helical" evidence="8">
    <location>
        <begin position="364"/>
        <end position="384"/>
    </location>
</feature>
<feature type="transmembrane region" description="Helical" evidence="8">
    <location>
        <begin position="115"/>
        <end position="137"/>
    </location>
</feature>
<keyword evidence="10" id="KW-0732">Signal</keyword>
<evidence type="ECO:0000313" key="11">
    <source>
        <dbReference type="EMBL" id="SDL96466.1"/>
    </source>
</evidence>
<keyword evidence="3 8" id="KW-0813">Transport</keyword>
<reference evidence="11 12" key="1">
    <citation type="submission" date="2016-10" db="EMBL/GenBank/DDBJ databases">
        <authorList>
            <person name="de Groot N.N."/>
        </authorList>
    </citation>
    <scope>NUCLEOTIDE SEQUENCE [LARGE SCALE GENOMIC DNA]</scope>
    <source>
        <strain evidence="11 12">DSM 14789</strain>
    </source>
</reference>
<keyword evidence="4" id="KW-1003">Cell membrane</keyword>
<evidence type="ECO:0000256" key="2">
    <source>
        <dbReference type="ARBA" id="ARBA00009261"/>
    </source>
</evidence>
<dbReference type="GO" id="GO:0005886">
    <property type="term" value="C:plasma membrane"/>
    <property type="evidence" value="ECO:0007669"/>
    <property type="project" value="UniProtKB-SubCell"/>
</dbReference>
<organism evidence="11 12">
    <name type="scientific">Modicisalibacter muralis</name>
    <dbReference type="NCBI Taxonomy" id="119000"/>
    <lineage>
        <taxon>Bacteria</taxon>
        <taxon>Pseudomonadati</taxon>
        <taxon>Pseudomonadota</taxon>
        <taxon>Gammaproteobacteria</taxon>
        <taxon>Oceanospirillales</taxon>
        <taxon>Halomonadaceae</taxon>
        <taxon>Modicisalibacter</taxon>
    </lineage>
</organism>
<dbReference type="RefSeq" id="WP_217636599.1">
    <property type="nucleotide sequence ID" value="NZ_FNGI01000009.1"/>
</dbReference>
<evidence type="ECO:0000256" key="1">
    <source>
        <dbReference type="ARBA" id="ARBA00004651"/>
    </source>
</evidence>
<evidence type="ECO:0000256" key="5">
    <source>
        <dbReference type="ARBA" id="ARBA00022692"/>
    </source>
</evidence>
<dbReference type="Pfam" id="PF01235">
    <property type="entry name" value="Na_Ala_symp"/>
    <property type="match status" value="1"/>
</dbReference>
<feature type="transmembrane region" description="Helical" evidence="8">
    <location>
        <begin position="274"/>
        <end position="294"/>
    </location>
</feature>
<feature type="region of interest" description="Disordered" evidence="9">
    <location>
        <begin position="516"/>
        <end position="535"/>
    </location>
</feature>
<feature type="transmembrane region" description="Helical" evidence="8">
    <location>
        <begin position="407"/>
        <end position="431"/>
    </location>
</feature>
<evidence type="ECO:0000313" key="12">
    <source>
        <dbReference type="Proteomes" id="UP000198654"/>
    </source>
</evidence>
<dbReference type="PANTHER" id="PTHR30330">
    <property type="entry name" value="AGSS FAMILY TRANSPORTER, SODIUM-ALANINE"/>
    <property type="match status" value="1"/>
</dbReference>
<evidence type="ECO:0000256" key="6">
    <source>
        <dbReference type="ARBA" id="ARBA00022989"/>
    </source>
</evidence>
<name>A0A1G9PCC6_9GAMM</name>
<dbReference type="PRINTS" id="PR00175">
    <property type="entry name" value="NAALASMPORT"/>
</dbReference>
<feature type="transmembrane region" description="Helical" evidence="8">
    <location>
        <begin position="300"/>
        <end position="326"/>
    </location>
</feature>
<feature type="transmembrane region" description="Helical" evidence="8">
    <location>
        <begin position="143"/>
        <end position="160"/>
    </location>
</feature>
<keyword evidence="8" id="KW-0997">Cell inner membrane</keyword>
<evidence type="ECO:0000256" key="7">
    <source>
        <dbReference type="ARBA" id="ARBA00023136"/>
    </source>
</evidence>
<dbReference type="Gene3D" id="1.20.1740.10">
    <property type="entry name" value="Amino acid/polyamine transporter I"/>
    <property type="match status" value="1"/>
</dbReference>
<dbReference type="AlphaFoldDB" id="A0A1G9PCC6"/>
<gene>
    <name evidence="11" type="ORF">SAMN05661010_03003</name>
</gene>
<evidence type="ECO:0000256" key="8">
    <source>
        <dbReference type="RuleBase" id="RU363064"/>
    </source>
</evidence>
<evidence type="ECO:0000256" key="3">
    <source>
        <dbReference type="ARBA" id="ARBA00022448"/>
    </source>
</evidence>
<feature type="transmembrane region" description="Helical" evidence="8">
    <location>
        <begin position="64"/>
        <end position="85"/>
    </location>
</feature>
<dbReference type="Proteomes" id="UP000198654">
    <property type="component" value="Unassembled WGS sequence"/>
</dbReference>
<evidence type="ECO:0000256" key="9">
    <source>
        <dbReference type="SAM" id="MobiDB-lite"/>
    </source>
</evidence>
<keyword evidence="8" id="KW-0769">Symport</keyword>
<feature type="transmembrane region" description="Helical" evidence="8">
    <location>
        <begin position="202"/>
        <end position="220"/>
    </location>
</feature>
<evidence type="ECO:0000256" key="4">
    <source>
        <dbReference type="ARBA" id="ARBA00022475"/>
    </source>
</evidence>
<dbReference type="STRING" id="119000.SAMN05661010_03003"/>
<keyword evidence="12" id="KW-1185">Reference proteome</keyword>
<dbReference type="NCBIfam" id="TIGR00835">
    <property type="entry name" value="agcS"/>
    <property type="match status" value="1"/>
</dbReference>
<dbReference type="PANTHER" id="PTHR30330:SF3">
    <property type="entry name" value="TRANSCRIPTIONAL REGULATOR, LRP FAMILY"/>
    <property type="match status" value="1"/>
</dbReference>
<comment type="subcellular location">
    <subcellularLocation>
        <location evidence="8">Cell inner membrane</location>
        <topology evidence="8">Multi-pass membrane protein</topology>
    </subcellularLocation>
    <subcellularLocation>
        <location evidence="1">Cell membrane</location>
        <topology evidence="1">Multi-pass membrane protein</topology>
    </subcellularLocation>
</comment>
<keyword evidence="6 8" id="KW-1133">Transmembrane helix</keyword>
<feature type="transmembrane region" description="Helical" evidence="8">
    <location>
        <begin position="476"/>
        <end position="495"/>
    </location>
</feature>
<feature type="signal peptide" evidence="10">
    <location>
        <begin position="1"/>
        <end position="32"/>
    </location>
</feature>
<evidence type="ECO:0000256" key="10">
    <source>
        <dbReference type="SAM" id="SignalP"/>
    </source>
</evidence>
<keyword evidence="5 8" id="KW-0812">Transmembrane</keyword>
<comment type="similarity">
    <text evidence="2 8">Belongs to the alanine or glycine:cation symporter (AGCS) (TC 2.A.25) family.</text>
</comment>
<sequence>MADTIRFLHRSRVALRTLLALLPLGMASTAHAGIDQSVEALVAPIADTVSSLIFFSVPLFGTELPLVVLWLVAGAVFSTLYFNFINVRGLRHALKLVRGDYACPKAKGEVSHFQALATAVSGTVGIGNIGGVAIAVSLGGPGVLFWMVLAGFLGMSTKFVECTLATHYRRQNADGSVSGGPMFYLNRGLAERGLPRLGRFMGGFYAVGIVIGCLGIGNMFQSNQAFVQFVNVTGGPEGSWFADKGWLFGLAMAALIGLVILGGIKSIARVTEKIVPFMAVLYCSMALLVIGMNAEAIPFAISAIFHGAFTPEGVAGGALGAIIIGFQRAVFSNEAGIGSAAIAHSAVRTRHPVTEGYVSLLEPFIDTIVICSLTGLVIVTTLYYEPGFAQGVGGIEMTSHAFERNVAWLPIPLSVAALLFAFSTAISWSYYGLKGWSYLFGESQLGRGLFKLLFCSFIVIGAMIQLRSMLSLSDALVFVICVPNILGIYLLAPVVKRELKRYHAKLRDGEIVDHREHREASPAVQREARTAGKSL</sequence>
<dbReference type="EMBL" id="FNGI01000009">
    <property type="protein sequence ID" value="SDL96466.1"/>
    <property type="molecule type" value="Genomic_DNA"/>
</dbReference>
<proteinExistence type="inferred from homology"/>